<dbReference type="AlphaFoldDB" id="A0AAP0LJD9"/>
<evidence type="ECO:0000313" key="2">
    <source>
        <dbReference type="Proteomes" id="UP001428341"/>
    </source>
</evidence>
<proteinExistence type="predicted"/>
<name>A0AAP0LJD9_9ROSI</name>
<organism evidence="1 2">
    <name type="scientific">Citrus x changshan-huyou</name>
    <dbReference type="NCBI Taxonomy" id="2935761"/>
    <lineage>
        <taxon>Eukaryota</taxon>
        <taxon>Viridiplantae</taxon>
        <taxon>Streptophyta</taxon>
        <taxon>Embryophyta</taxon>
        <taxon>Tracheophyta</taxon>
        <taxon>Spermatophyta</taxon>
        <taxon>Magnoliopsida</taxon>
        <taxon>eudicotyledons</taxon>
        <taxon>Gunneridae</taxon>
        <taxon>Pentapetalae</taxon>
        <taxon>rosids</taxon>
        <taxon>malvids</taxon>
        <taxon>Sapindales</taxon>
        <taxon>Rutaceae</taxon>
        <taxon>Aurantioideae</taxon>
        <taxon>Citrus</taxon>
    </lineage>
</organism>
<dbReference type="EMBL" id="JBCGBO010000025">
    <property type="protein sequence ID" value="KAK9175843.1"/>
    <property type="molecule type" value="Genomic_DNA"/>
</dbReference>
<sequence>MKTLVSTLWLTDDSAGITFLTDNDLQSCSQNHCEQFETATVQPWPSLAGLLLYHLFYKMKVIAYLKTGRTMNTWCGDYEWVNIILTGIYN</sequence>
<keyword evidence="2" id="KW-1185">Reference proteome</keyword>
<reference evidence="1 2" key="1">
    <citation type="submission" date="2024-05" db="EMBL/GenBank/DDBJ databases">
        <title>Haplotype-resolved chromosome-level genome assembly of Huyou (Citrus changshanensis).</title>
        <authorList>
            <person name="Miao C."/>
            <person name="Chen W."/>
            <person name="Wu Y."/>
            <person name="Wang L."/>
            <person name="Zhao S."/>
            <person name="Grierson D."/>
            <person name="Xu C."/>
            <person name="Chen K."/>
        </authorList>
    </citation>
    <scope>NUCLEOTIDE SEQUENCE [LARGE SCALE GENOMIC DNA]</scope>
    <source>
        <strain evidence="1">01-14</strain>
        <tissue evidence="1">Leaf</tissue>
    </source>
</reference>
<dbReference type="Proteomes" id="UP001428341">
    <property type="component" value="Unassembled WGS sequence"/>
</dbReference>
<protein>
    <submittedName>
        <fullName evidence="1">Uncharacterized protein</fullName>
    </submittedName>
</protein>
<accession>A0AAP0LJD9</accession>
<gene>
    <name evidence="1" type="ORF">WN944_027853</name>
</gene>
<evidence type="ECO:0000313" key="1">
    <source>
        <dbReference type="EMBL" id="KAK9175843.1"/>
    </source>
</evidence>
<comment type="caution">
    <text evidence="1">The sequence shown here is derived from an EMBL/GenBank/DDBJ whole genome shotgun (WGS) entry which is preliminary data.</text>
</comment>